<dbReference type="OrthoDB" id="5540900at2"/>
<feature type="signal peptide" evidence="1">
    <location>
        <begin position="1"/>
        <end position="24"/>
    </location>
</feature>
<accession>A0A454JL46</accession>
<evidence type="ECO:0000313" key="3">
    <source>
        <dbReference type="EMBL" id="RMD00106.1"/>
    </source>
</evidence>
<name>A0A454JL46_9NEIS</name>
<dbReference type="Pfam" id="PF12697">
    <property type="entry name" value="Abhydrolase_6"/>
    <property type="match status" value="1"/>
</dbReference>
<keyword evidence="1" id="KW-0732">Signal</keyword>
<dbReference type="InterPro" id="IPR000073">
    <property type="entry name" value="AB_hydrolase_1"/>
</dbReference>
<dbReference type="SUPFAM" id="SSF53474">
    <property type="entry name" value="alpha/beta-Hydrolases"/>
    <property type="match status" value="1"/>
</dbReference>
<protein>
    <submittedName>
        <fullName evidence="3">Alpha/beta fold hydrolase</fullName>
    </submittedName>
</protein>
<keyword evidence="4" id="KW-1185">Reference proteome</keyword>
<dbReference type="Gene3D" id="3.40.50.1820">
    <property type="entry name" value="alpha/beta hydrolase"/>
    <property type="match status" value="1"/>
</dbReference>
<evidence type="ECO:0000259" key="2">
    <source>
        <dbReference type="Pfam" id="PF12697"/>
    </source>
</evidence>
<reference evidence="3 4" key="1">
    <citation type="submission" date="2018-10" db="EMBL/GenBank/DDBJ databases">
        <title>Draft genome sequence of Aquitalea MWU14-2217 isolated from a wild cranberry bog in Provincetown, Massachusetts.</title>
        <authorList>
            <person name="Ebadzadsahrai G."/>
            <person name="Soby S."/>
        </authorList>
    </citation>
    <scope>NUCLEOTIDE SEQUENCE [LARGE SCALE GENOMIC DNA]</scope>
    <source>
        <strain evidence="3 4">MWU14-2217</strain>
    </source>
</reference>
<keyword evidence="3" id="KW-0378">Hydrolase</keyword>
<dbReference type="Proteomes" id="UP000274139">
    <property type="component" value="Unassembled WGS sequence"/>
</dbReference>
<dbReference type="EMBL" id="RFAR01000019">
    <property type="protein sequence ID" value="RMD00106.1"/>
    <property type="molecule type" value="Genomic_DNA"/>
</dbReference>
<evidence type="ECO:0000256" key="1">
    <source>
        <dbReference type="SAM" id="SignalP"/>
    </source>
</evidence>
<gene>
    <name evidence="3" type="ORF">EAY64_05780</name>
</gene>
<feature type="domain" description="AB hydrolase-1" evidence="2">
    <location>
        <begin position="33"/>
        <end position="247"/>
    </location>
</feature>
<dbReference type="RefSeq" id="WP_103523835.1">
    <property type="nucleotide sequence ID" value="NZ_JAIZDC010000001.1"/>
</dbReference>
<dbReference type="GO" id="GO:0016787">
    <property type="term" value="F:hydrolase activity"/>
    <property type="evidence" value="ECO:0007669"/>
    <property type="project" value="UniProtKB-KW"/>
</dbReference>
<dbReference type="AlphaFoldDB" id="A0A454JL46"/>
<comment type="caution">
    <text evidence="3">The sequence shown here is derived from an EMBL/GenBank/DDBJ whole genome shotgun (WGS) entry which is preliminary data.</text>
</comment>
<feature type="chain" id="PRO_5019177509" evidence="1">
    <location>
        <begin position="25"/>
        <end position="267"/>
    </location>
</feature>
<organism evidence="3 4">
    <name type="scientific">Aquitalea palustris</name>
    <dbReference type="NCBI Taxonomy" id="2480983"/>
    <lineage>
        <taxon>Bacteria</taxon>
        <taxon>Pseudomonadati</taxon>
        <taxon>Pseudomonadota</taxon>
        <taxon>Betaproteobacteria</taxon>
        <taxon>Neisseriales</taxon>
        <taxon>Chromobacteriaceae</taxon>
        <taxon>Aquitalea</taxon>
    </lineage>
</organism>
<proteinExistence type="predicted"/>
<sequence length="267" mass="28330">MLRLLRLRLLLLFLLGLIASTALADSPKPVFGVVLMHGKGGSPDKHVAGLASALRQQGVLVANLEMPWSGRREYDADVASAVNQVNGALESLRSQGARKLVVAGHSQGGLFALYLASRLRLDGVIAIAPGGNVAAGMLHERLADSVASARSLLAAGHGEEKTRLADFEGSKGLYPITTTPRIYLDWFDPDGAMNQDKAVQQLPASLPVLYISPEGDYPALQRVRQRMFDALPANPASQLLIPPGSHLQAPTAAIPGIIDWLGRIAGD</sequence>
<evidence type="ECO:0000313" key="4">
    <source>
        <dbReference type="Proteomes" id="UP000274139"/>
    </source>
</evidence>
<dbReference type="InterPro" id="IPR029058">
    <property type="entry name" value="AB_hydrolase_fold"/>
</dbReference>